<evidence type="ECO:0000259" key="1">
    <source>
        <dbReference type="Pfam" id="PF25597"/>
    </source>
</evidence>
<dbReference type="EMBL" id="QJKJ01010567">
    <property type="protein sequence ID" value="RDX73321.1"/>
    <property type="molecule type" value="Genomic_DNA"/>
</dbReference>
<dbReference type="OrthoDB" id="1751476at2759"/>
<dbReference type="Proteomes" id="UP000257109">
    <property type="component" value="Unassembled WGS sequence"/>
</dbReference>
<dbReference type="Pfam" id="PF25597">
    <property type="entry name" value="SH3_retrovirus"/>
    <property type="match status" value="1"/>
</dbReference>
<dbReference type="PANTHER" id="PTHR42648:SF21">
    <property type="entry name" value="CYSTEINE-RICH RLK (RECEPTOR-LIKE PROTEIN KINASE) 8"/>
    <property type="match status" value="1"/>
</dbReference>
<name>A0A371F4X1_MUCPR</name>
<dbReference type="GO" id="GO:0003676">
    <property type="term" value="F:nucleic acid binding"/>
    <property type="evidence" value="ECO:0007669"/>
    <property type="project" value="InterPro"/>
</dbReference>
<accession>A0A371F4X1</accession>
<protein>
    <recommendedName>
        <fullName evidence="1">Retroviral polymerase SH3-like domain-containing protein</fullName>
    </recommendedName>
</protein>
<evidence type="ECO:0000313" key="2">
    <source>
        <dbReference type="EMBL" id="RDX73321.1"/>
    </source>
</evidence>
<reference evidence="2" key="1">
    <citation type="submission" date="2018-05" db="EMBL/GenBank/DDBJ databases">
        <title>Draft genome of Mucuna pruriens seed.</title>
        <authorList>
            <person name="Nnadi N.E."/>
            <person name="Vos R."/>
            <person name="Hasami M.H."/>
            <person name="Devisetty U.K."/>
            <person name="Aguiy J.C."/>
        </authorList>
    </citation>
    <scope>NUCLEOTIDE SEQUENCE [LARGE SCALE GENOMIC DNA]</scope>
    <source>
        <strain evidence="2">JCA_2017</strain>
    </source>
</reference>
<dbReference type="AlphaFoldDB" id="A0A371F4X1"/>
<dbReference type="SUPFAM" id="SSF53098">
    <property type="entry name" value="Ribonuclease H-like"/>
    <property type="match status" value="1"/>
</dbReference>
<dbReference type="InterPro" id="IPR039537">
    <property type="entry name" value="Retrotran_Ty1/copia-like"/>
</dbReference>
<dbReference type="Gene3D" id="3.30.420.10">
    <property type="entry name" value="Ribonuclease H-like superfamily/Ribonuclease H"/>
    <property type="match status" value="1"/>
</dbReference>
<organism evidence="2 3">
    <name type="scientific">Mucuna pruriens</name>
    <name type="common">Velvet bean</name>
    <name type="synonym">Dolichos pruriens</name>
    <dbReference type="NCBI Taxonomy" id="157652"/>
    <lineage>
        <taxon>Eukaryota</taxon>
        <taxon>Viridiplantae</taxon>
        <taxon>Streptophyta</taxon>
        <taxon>Embryophyta</taxon>
        <taxon>Tracheophyta</taxon>
        <taxon>Spermatophyta</taxon>
        <taxon>Magnoliopsida</taxon>
        <taxon>eudicotyledons</taxon>
        <taxon>Gunneridae</taxon>
        <taxon>Pentapetalae</taxon>
        <taxon>rosids</taxon>
        <taxon>fabids</taxon>
        <taxon>Fabales</taxon>
        <taxon>Fabaceae</taxon>
        <taxon>Papilionoideae</taxon>
        <taxon>50 kb inversion clade</taxon>
        <taxon>NPAAA clade</taxon>
        <taxon>indigoferoid/millettioid clade</taxon>
        <taxon>Phaseoleae</taxon>
        <taxon>Mucuna</taxon>
    </lineage>
</organism>
<feature type="domain" description="Retroviral polymerase SH3-like" evidence="1">
    <location>
        <begin position="132"/>
        <end position="176"/>
    </location>
</feature>
<keyword evidence="3" id="KW-1185">Reference proteome</keyword>
<sequence>MWYKKLGHVSLRLISKLKKHNLVRRLPSIVYKIDLKGNKLEDLSNPKNVVSTFKALDMLHINLFGPTRIASMSEKQQDILHNFSCPRMPRQNDVVEKKNKSLQEMARAMLNDFNSPKLLMNCGRIDNPTHMNTKDNLGKFDPKSDKGTFLGYSTMSKAYEVYNSRTLTVEESIHMKTYHAEQQILGNIQDRVITRSTFKGQAQVVMLFEVDPNNIEDSIFDEGWIKVMQEELDQF</sequence>
<proteinExistence type="predicted"/>
<feature type="non-terminal residue" evidence="2">
    <location>
        <position position="1"/>
    </location>
</feature>
<comment type="caution">
    <text evidence="2">The sequence shown here is derived from an EMBL/GenBank/DDBJ whole genome shotgun (WGS) entry which is preliminary data.</text>
</comment>
<gene>
    <name evidence="2" type="ORF">CR513_47095</name>
</gene>
<evidence type="ECO:0000313" key="3">
    <source>
        <dbReference type="Proteomes" id="UP000257109"/>
    </source>
</evidence>
<dbReference type="InterPro" id="IPR036397">
    <property type="entry name" value="RNaseH_sf"/>
</dbReference>
<dbReference type="InterPro" id="IPR057670">
    <property type="entry name" value="SH3_retrovirus"/>
</dbReference>
<dbReference type="PANTHER" id="PTHR42648">
    <property type="entry name" value="TRANSPOSASE, PUTATIVE-RELATED"/>
    <property type="match status" value="1"/>
</dbReference>
<dbReference type="InterPro" id="IPR012337">
    <property type="entry name" value="RNaseH-like_sf"/>
</dbReference>